<evidence type="ECO:0000256" key="3">
    <source>
        <dbReference type="ARBA" id="ARBA00023125"/>
    </source>
</evidence>
<dbReference type="Pfam" id="PF00072">
    <property type="entry name" value="Response_reg"/>
    <property type="match status" value="1"/>
</dbReference>
<feature type="modified residue" description="4-aspartylphosphate" evidence="5">
    <location>
        <position position="59"/>
    </location>
</feature>
<dbReference type="PROSITE" id="PS50043">
    <property type="entry name" value="HTH_LUXR_2"/>
    <property type="match status" value="1"/>
</dbReference>
<keyword evidence="3 8" id="KW-0238">DNA-binding</keyword>
<dbReference type="OrthoDB" id="9797341at2"/>
<accession>A0A1D8P770</accession>
<dbReference type="RefSeq" id="WP_070236552.1">
    <property type="nucleotide sequence ID" value="NZ_CP017478.1"/>
</dbReference>
<dbReference type="SUPFAM" id="SSF52172">
    <property type="entry name" value="CheY-like"/>
    <property type="match status" value="1"/>
</dbReference>
<organism evidence="8 9">
    <name type="scientific">Urechidicola croceus</name>
    <dbReference type="NCBI Taxonomy" id="1850246"/>
    <lineage>
        <taxon>Bacteria</taxon>
        <taxon>Pseudomonadati</taxon>
        <taxon>Bacteroidota</taxon>
        <taxon>Flavobacteriia</taxon>
        <taxon>Flavobacteriales</taxon>
        <taxon>Flavobacteriaceae</taxon>
        <taxon>Urechidicola</taxon>
    </lineage>
</organism>
<evidence type="ECO:0000256" key="1">
    <source>
        <dbReference type="ARBA" id="ARBA00022553"/>
    </source>
</evidence>
<dbReference type="InterPro" id="IPR016032">
    <property type="entry name" value="Sig_transdc_resp-reg_C-effctor"/>
</dbReference>
<dbReference type="SMART" id="SM00448">
    <property type="entry name" value="REC"/>
    <property type="match status" value="1"/>
</dbReference>
<dbReference type="Pfam" id="PF00196">
    <property type="entry name" value="GerE"/>
    <property type="match status" value="1"/>
</dbReference>
<gene>
    <name evidence="8" type="ORF">LPB138_06855</name>
</gene>
<dbReference type="KEGG" id="lul:LPB138_06855"/>
<dbReference type="PANTHER" id="PTHR43214:SF41">
    <property type="entry name" value="NITRATE_NITRITE RESPONSE REGULATOR PROTEIN NARP"/>
    <property type="match status" value="1"/>
</dbReference>
<dbReference type="SMART" id="SM00421">
    <property type="entry name" value="HTH_LUXR"/>
    <property type="match status" value="1"/>
</dbReference>
<dbReference type="InterPro" id="IPR039420">
    <property type="entry name" value="WalR-like"/>
</dbReference>
<keyword evidence="2" id="KW-0805">Transcription regulation</keyword>
<dbReference type="CDD" id="cd06170">
    <property type="entry name" value="LuxR_C_like"/>
    <property type="match status" value="1"/>
</dbReference>
<keyword evidence="4" id="KW-0804">Transcription</keyword>
<dbReference type="CDD" id="cd17535">
    <property type="entry name" value="REC_NarL-like"/>
    <property type="match status" value="1"/>
</dbReference>
<dbReference type="SUPFAM" id="SSF46894">
    <property type="entry name" value="C-terminal effector domain of the bipartite response regulators"/>
    <property type="match status" value="1"/>
</dbReference>
<dbReference type="InterPro" id="IPR011006">
    <property type="entry name" value="CheY-like_superfamily"/>
</dbReference>
<dbReference type="PANTHER" id="PTHR43214">
    <property type="entry name" value="TWO-COMPONENT RESPONSE REGULATOR"/>
    <property type="match status" value="1"/>
</dbReference>
<dbReference type="PROSITE" id="PS50110">
    <property type="entry name" value="RESPONSE_REGULATORY"/>
    <property type="match status" value="1"/>
</dbReference>
<dbReference type="STRING" id="1850246.LPB138_06855"/>
<dbReference type="GO" id="GO:0006355">
    <property type="term" value="P:regulation of DNA-templated transcription"/>
    <property type="evidence" value="ECO:0007669"/>
    <property type="project" value="InterPro"/>
</dbReference>
<dbReference type="Proteomes" id="UP000176050">
    <property type="component" value="Chromosome"/>
</dbReference>
<feature type="domain" description="HTH luxR-type" evidence="6">
    <location>
        <begin position="154"/>
        <end position="219"/>
    </location>
</feature>
<dbReference type="GO" id="GO:0003677">
    <property type="term" value="F:DNA binding"/>
    <property type="evidence" value="ECO:0007669"/>
    <property type="project" value="UniProtKB-KW"/>
</dbReference>
<dbReference type="AlphaFoldDB" id="A0A1D8P770"/>
<evidence type="ECO:0000259" key="6">
    <source>
        <dbReference type="PROSITE" id="PS50043"/>
    </source>
</evidence>
<evidence type="ECO:0000256" key="5">
    <source>
        <dbReference type="PROSITE-ProRule" id="PRU00169"/>
    </source>
</evidence>
<evidence type="ECO:0000256" key="2">
    <source>
        <dbReference type="ARBA" id="ARBA00023015"/>
    </source>
</evidence>
<sequence>MGKLKKIRVHIADDHNVLIDGIKAVLKTESEIEVVGSSLNGEEVLEWYNTNSSDVLVLDINMPKVDGIKVLQEFKKRDSRPHIVILSSYDDVKLVKEVMKIGAKGFLAKKCAGEQIVEAIKTVSKGEQYFSKSIQDIIVSSFSSDGKDLSNHQDGTFFSSLTDREKEILILIGQEYSTREISDSLFISVNTVETHRKNLIKKLKVKNAVGLAVYAYKNKLI</sequence>
<dbReference type="InterPro" id="IPR000792">
    <property type="entry name" value="Tscrpt_reg_LuxR_C"/>
</dbReference>
<evidence type="ECO:0000313" key="9">
    <source>
        <dbReference type="Proteomes" id="UP000176050"/>
    </source>
</evidence>
<dbReference type="PRINTS" id="PR00038">
    <property type="entry name" value="HTHLUXR"/>
</dbReference>
<keyword evidence="9" id="KW-1185">Reference proteome</keyword>
<dbReference type="EMBL" id="CP017478">
    <property type="protein sequence ID" value="AOW20409.1"/>
    <property type="molecule type" value="Genomic_DNA"/>
</dbReference>
<keyword evidence="1 5" id="KW-0597">Phosphoprotein</keyword>
<proteinExistence type="predicted"/>
<protein>
    <submittedName>
        <fullName evidence="8">DNA-binding response regulator</fullName>
    </submittedName>
</protein>
<dbReference type="Gene3D" id="3.40.50.2300">
    <property type="match status" value="1"/>
</dbReference>
<evidence type="ECO:0000259" key="7">
    <source>
        <dbReference type="PROSITE" id="PS50110"/>
    </source>
</evidence>
<dbReference type="InterPro" id="IPR058245">
    <property type="entry name" value="NreC/VraR/RcsB-like_REC"/>
</dbReference>
<reference evidence="8 9" key="1">
    <citation type="submission" date="2016-10" db="EMBL/GenBank/DDBJ databases">
        <title>Lutibacter sp. LPB0138, isolated from marine gastropod.</title>
        <authorList>
            <person name="Kim E."/>
            <person name="Yi H."/>
        </authorList>
    </citation>
    <scope>NUCLEOTIDE SEQUENCE [LARGE SCALE GENOMIC DNA]</scope>
    <source>
        <strain evidence="8 9">LPB0138</strain>
    </source>
</reference>
<name>A0A1D8P770_9FLAO</name>
<dbReference type="GO" id="GO:0000160">
    <property type="term" value="P:phosphorelay signal transduction system"/>
    <property type="evidence" value="ECO:0007669"/>
    <property type="project" value="InterPro"/>
</dbReference>
<evidence type="ECO:0000256" key="4">
    <source>
        <dbReference type="ARBA" id="ARBA00023163"/>
    </source>
</evidence>
<evidence type="ECO:0000313" key="8">
    <source>
        <dbReference type="EMBL" id="AOW20409.1"/>
    </source>
</evidence>
<feature type="domain" description="Response regulatory" evidence="7">
    <location>
        <begin position="8"/>
        <end position="124"/>
    </location>
</feature>
<dbReference type="InterPro" id="IPR001789">
    <property type="entry name" value="Sig_transdc_resp-reg_receiver"/>
</dbReference>